<dbReference type="AlphaFoldDB" id="W4LMQ5"/>
<proteinExistence type="predicted"/>
<comment type="caution">
    <text evidence="1">The sequence shown here is derived from an EMBL/GenBank/DDBJ whole genome shotgun (WGS) entry which is preliminary data.</text>
</comment>
<dbReference type="Pfam" id="PF04255">
    <property type="entry name" value="DUF433"/>
    <property type="match status" value="1"/>
</dbReference>
<evidence type="ECO:0008006" key="3">
    <source>
        <dbReference type="Google" id="ProtNLM"/>
    </source>
</evidence>
<dbReference type="PANTHER" id="PTHR34849">
    <property type="entry name" value="SSL5025 PROTEIN"/>
    <property type="match status" value="1"/>
</dbReference>
<dbReference type="InterPro" id="IPR036388">
    <property type="entry name" value="WH-like_DNA-bd_sf"/>
</dbReference>
<dbReference type="InterPro" id="IPR007367">
    <property type="entry name" value="DUF433"/>
</dbReference>
<gene>
    <name evidence="1" type="ORF">ETSY2_41795</name>
</gene>
<accession>W4LMQ5</accession>
<name>W4LMQ5_9BACT</name>
<dbReference type="HOGENOM" id="CLU_126005_1_2_7"/>
<reference evidence="1 2" key="1">
    <citation type="journal article" date="2014" name="Nature">
        <title>An environmental bacterial taxon with a large and distinct metabolic repertoire.</title>
        <authorList>
            <person name="Wilson M.C."/>
            <person name="Mori T."/>
            <person name="Ruckert C."/>
            <person name="Uria A.R."/>
            <person name="Helf M.J."/>
            <person name="Takada K."/>
            <person name="Gernert C."/>
            <person name="Steffens U.A."/>
            <person name="Heycke N."/>
            <person name="Schmitt S."/>
            <person name="Rinke C."/>
            <person name="Helfrich E.J."/>
            <person name="Brachmann A.O."/>
            <person name="Gurgui C."/>
            <person name="Wakimoto T."/>
            <person name="Kracht M."/>
            <person name="Crusemann M."/>
            <person name="Hentschel U."/>
            <person name="Abe I."/>
            <person name="Matsunaga S."/>
            <person name="Kalinowski J."/>
            <person name="Takeyama H."/>
            <person name="Piel J."/>
        </authorList>
    </citation>
    <scope>NUCLEOTIDE SEQUENCE [LARGE SCALE GENOMIC DNA]</scope>
    <source>
        <strain evidence="2">TSY2</strain>
    </source>
</reference>
<dbReference type="EMBL" id="AZHX01001885">
    <property type="protein sequence ID" value="ETW98985.1"/>
    <property type="molecule type" value="Genomic_DNA"/>
</dbReference>
<sequence length="78" mass="8900">MTHDRIDCNPKIMFGKPVIKGTRITVEQLLRKMAGGMSFDDILRDHPHLSLDDLYAAIAFAADYLAQEDVIFAHEQRQ</sequence>
<keyword evidence="2" id="KW-1185">Reference proteome</keyword>
<evidence type="ECO:0000313" key="1">
    <source>
        <dbReference type="EMBL" id="ETW98985.1"/>
    </source>
</evidence>
<dbReference type="SUPFAM" id="SSF46689">
    <property type="entry name" value="Homeodomain-like"/>
    <property type="match status" value="1"/>
</dbReference>
<dbReference type="PANTHER" id="PTHR34849:SF3">
    <property type="entry name" value="SSR2962 PROTEIN"/>
    <property type="match status" value="1"/>
</dbReference>
<dbReference type="InterPro" id="IPR009057">
    <property type="entry name" value="Homeodomain-like_sf"/>
</dbReference>
<dbReference type="Proteomes" id="UP000019140">
    <property type="component" value="Unassembled WGS sequence"/>
</dbReference>
<protein>
    <recommendedName>
        <fullName evidence="3">Antitoxin</fullName>
    </recommendedName>
</protein>
<evidence type="ECO:0000313" key="2">
    <source>
        <dbReference type="Proteomes" id="UP000019140"/>
    </source>
</evidence>
<dbReference type="Gene3D" id="1.10.10.10">
    <property type="entry name" value="Winged helix-like DNA-binding domain superfamily/Winged helix DNA-binding domain"/>
    <property type="match status" value="1"/>
</dbReference>
<organism evidence="1 2">
    <name type="scientific">Candidatus Entotheonella gemina</name>
    <dbReference type="NCBI Taxonomy" id="1429439"/>
    <lineage>
        <taxon>Bacteria</taxon>
        <taxon>Pseudomonadati</taxon>
        <taxon>Nitrospinota/Tectimicrobiota group</taxon>
        <taxon>Candidatus Tectimicrobiota</taxon>
        <taxon>Candidatus Entotheonellia</taxon>
        <taxon>Candidatus Entotheonellales</taxon>
        <taxon>Candidatus Entotheonellaceae</taxon>
        <taxon>Candidatus Entotheonella</taxon>
    </lineage>
</organism>